<reference evidence="9" key="1">
    <citation type="journal article" date="2014" name="Science">
        <title>The coffee genome provides insight into the convergent evolution of caffeine biosynthesis.</title>
        <authorList>
            <person name="Denoeud F."/>
            <person name="Carretero-Paulet L."/>
            <person name="Dereeper A."/>
            <person name="Droc G."/>
            <person name="Guyot R."/>
            <person name="Pietrella M."/>
            <person name="Zheng C."/>
            <person name="Alberti A."/>
            <person name="Anthony F."/>
            <person name="Aprea G."/>
            <person name="Aury J.M."/>
            <person name="Bento P."/>
            <person name="Bernard M."/>
            <person name="Bocs S."/>
            <person name="Campa C."/>
            <person name="Cenci A."/>
            <person name="Combes M.C."/>
            <person name="Crouzillat D."/>
            <person name="Da Silva C."/>
            <person name="Daddiego L."/>
            <person name="De Bellis F."/>
            <person name="Dussert S."/>
            <person name="Garsmeur O."/>
            <person name="Gayraud T."/>
            <person name="Guignon V."/>
            <person name="Jahn K."/>
            <person name="Jamilloux V."/>
            <person name="Joet T."/>
            <person name="Labadie K."/>
            <person name="Lan T."/>
            <person name="Leclercq J."/>
            <person name="Lepelley M."/>
            <person name="Leroy T."/>
            <person name="Li L.T."/>
            <person name="Librado P."/>
            <person name="Lopez L."/>
            <person name="Munoz A."/>
            <person name="Noel B."/>
            <person name="Pallavicini A."/>
            <person name="Perrotta G."/>
            <person name="Poncet V."/>
            <person name="Pot D."/>
            <person name="Priyono X."/>
            <person name="Rigoreau M."/>
            <person name="Rouard M."/>
            <person name="Rozas J."/>
            <person name="Tranchant-Dubreuil C."/>
            <person name="VanBuren R."/>
            <person name="Zhang Q."/>
            <person name="Andrade A.C."/>
            <person name="Argout X."/>
            <person name="Bertrand B."/>
            <person name="de Kochko A."/>
            <person name="Graziosi G."/>
            <person name="Henry R.J."/>
            <person name="Jayarama X."/>
            <person name="Ming R."/>
            <person name="Nagai C."/>
            <person name="Rounsley S."/>
            <person name="Sankoff D."/>
            <person name="Giuliano G."/>
            <person name="Albert V.A."/>
            <person name="Wincker P."/>
            <person name="Lashermes P."/>
        </authorList>
    </citation>
    <scope>NUCLEOTIDE SEQUENCE [LARGE SCALE GENOMIC DNA]</scope>
    <source>
        <strain evidence="9">cv. DH200-94</strain>
    </source>
</reference>
<dbReference type="EMBL" id="HG739092">
    <property type="protein sequence ID" value="CDP02617.1"/>
    <property type="molecule type" value="Genomic_DNA"/>
</dbReference>
<dbReference type="GO" id="GO:0005768">
    <property type="term" value="C:endosome"/>
    <property type="evidence" value="ECO:0007669"/>
    <property type="project" value="TreeGrafter"/>
</dbReference>
<comment type="subcellular location">
    <subcellularLocation>
        <location evidence="1">Golgi apparatus membrane</location>
        <topology evidence="1">Single-pass type II membrane protein</topology>
    </subcellularLocation>
</comment>
<dbReference type="STRING" id="49390.A0A068U2U5"/>
<keyword evidence="7" id="KW-0812">Transmembrane</keyword>
<gene>
    <name evidence="8" type="ORF">GSCOC_T00040061001</name>
</gene>
<evidence type="ECO:0000256" key="7">
    <source>
        <dbReference type="SAM" id="Phobius"/>
    </source>
</evidence>
<dbReference type="Pfam" id="PF05637">
    <property type="entry name" value="Glyco_transf_34"/>
    <property type="match status" value="1"/>
</dbReference>
<keyword evidence="5" id="KW-0735">Signal-anchor</keyword>
<keyword evidence="9" id="KW-1185">Reference proteome</keyword>
<protein>
    <submittedName>
        <fullName evidence="8">Uncharacterized protein</fullName>
    </submittedName>
</protein>
<evidence type="ECO:0000256" key="6">
    <source>
        <dbReference type="ARBA" id="ARBA00023034"/>
    </source>
</evidence>
<keyword evidence="4" id="KW-0808">Transferase</keyword>
<sequence length="444" mass="51328">MTRIKVHTKAPTFFRDCRSFILAVLVAILLFYALWSFTETAWTNLSVSTIFSNTTTDHCTSQPQSLNRTHDPPEPTFYDDPELCYTLDKPIDNWDDKRKSWLKLHPSFADNIQDRILLLTGSQPSPCKSPIGDHLLLRGFKNKADYCRIHGYDIFYSNACFDPKLCNVWAKVAVIRASMVAHPEAEWIWWMDSDAIITDMDFKIPLQRYKEHNLVVPGWPNLVYEKKSWVAVNTGSFLMRNCEWSLEFLDVWASMSPRSPDYKYWSETLMSTLSDKVIPGADEQSSLVYLLLREKKKWGDMIYLENQYYLHGYWVEIVGRLNDIIKKYLDTEAKVPVLRRRVAEVVSESLDGVWEKCLRDAGGFGNSGWRRPFITHFTGCQPCTGKRDPAYKGNACWVAMEKALNFADNQVLRRYGFMHPDLGNGSSVFPVPFDFPADEKEELV</sequence>
<dbReference type="Gramene" id="CDP02617">
    <property type="protein sequence ID" value="CDP02617"/>
    <property type="gene ID" value="GSCOC_T00040061001"/>
</dbReference>
<evidence type="ECO:0000256" key="3">
    <source>
        <dbReference type="ARBA" id="ARBA00022676"/>
    </source>
</evidence>
<dbReference type="AlphaFoldDB" id="A0A068U2U5"/>
<proteinExistence type="inferred from homology"/>
<accession>A0A068U2U5</accession>
<evidence type="ECO:0000313" key="9">
    <source>
        <dbReference type="Proteomes" id="UP000295252"/>
    </source>
</evidence>
<dbReference type="PANTHER" id="PTHR31311">
    <property type="entry name" value="XYLOGLUCAN 6-XYLOSYLTRANSFERASE 5-RELATED-RELATED"/>
    <property type="match status" value="1"/>
</dbReference>
<dbReference type="InterPro" id="IPR008630">
    <property type="entry name" value="Glyco_trans_34"/>
</dbReference>
<dbReference type="OMA" id="NCEWSLE"/>
<evidence type="ECO:0000256" key="5">
    <source>
        <dbReference type="ARBA" id="ARBA00022968"/>
    </source>
</evidence>
<feature type="transmembrane region" description="Helical" evidence="7">
    <location>
        <begin position="20"/>
        <end position="38"/>
    </location>
</feature>
<evidence type="ECO:0000256" key="1">
    <source>
        <dbReference type="ARBA" id="ARBA00004323"/>
    </source>
</evidence>
<dbReference type="OrthoDB" id="407658at2759"/>
<dbReference type="InterPro" id="IPR029044">
    <property type="entry name" value="Nucleotide-diphossugar_trans"/>
</dbReference>
<keyword evidence="3" id="KW-0328">Glycosyltransferase</keyword>
<dbReference type="PhylomeDB" id="A0A068U2U5"/>
<evidence type="ECO:0000256" key="2">
    <source>
        <dbReference type="ARBA" id="ARBA00005664"/>
    </source>
</evidence>
<name>A0A068U2U5_COFCA</name>
<dbReference type="InParanoid" id="A0A068U2U5"/>
<comment type="similarity">
    <text evidence="2">Belongs to the glycosyltransferase 34 family.</text>
</comment>
<evidence type="ECO:0000313" key="8">
    <source>
        <dbReference type="EMBL" id="CDP02617.1"/>
    </source>
</evidence>
<dbReference type="GO" id="GO:0005802">
    <property type="term" value="C:trans-Golgi network"/>
    <property type="evidence" value="ECO:0007669"/>
    <property type="project" value="TreeGrafter"/>
</dbReference>
<dbReference type="GO" id="GO:0000139">
    <property type="term" value="C:Golgi membrane"/>
    <property type="evidence" value="ECO:0007669"/>
    <property type="project" value="UniProtKB-SubCell"/>
</dbReference>
<evidence type="ECO:0000256" key="4">
    <source>
        <dbReference type="ARBA" id="ARBA00022679"/>
    </source>
</evidence>
<dbReference type="Gene3D" id="3.90.550.10">
    <property type="entry name" value="Spore Coat Polysaccharide Biosynthesis Protein SpsA, Chain A"/>
    <property type="match status" value="1"/>
</dbReference>
<keyword evidence="6" id="KW-0333">Golgi apparatus</keyword>
<dbReference type="Proteomes" id="UP000295252">
    <property type="component" value="Chromosome IX"/>
</dbReference>
<dbReference type="GO" id="GO:0008378">
    <property type="term" value="F:galactosyltransferase activity"/>
    <property type="evidence" value="ECO:0007669"/>
    <property type="project" value="TreeGrafter"/>
</dbReference>
<keyword evidence="7" id="KW-0472">Membrane</keyword>
<dbReference type="PANTHER" id="PTHR31311:SF3">
    <property type="entry name" value="GLYCOSYLTRANSFERASE 7-RELATED"/>
    <property type="match status" value="1"/>
</dbReference>
<organism evidence="8 9">
    <name type="scientific">Coffea canephora</name>
    <name type="common">Robusta coffee</name>
    <dbReference type="NCBI Taxonomy" id="49390"/>
    <lineage>
        <taxon>Eukaryota</taxon>
        <taxon>Viridiplantae</taxon>
        <taxon>Streptophyta</taxon>
        <taxon>Embryophyta</taxon>
        <taxon>Tracheophyta</taxon>
        <taxon>Spermatophyta</taxon>
        <taxon>Magnoliopsida</taxon>
        <taxon>eudicotyledons</taxon>
        <taxon>Gunneridae</taxon>
        <taxon>Pentapetalae</taxon>
        <taxon>asterids</taxon>
        <taxon>lamiids</taxon>
        <taxon>Gentianales</taxon>
        <taxon>Rubiaceae</taxon>
        <taxon>Ixoroideae</taxon>
        <taxon>Gardenieae complex</taxon>
        <taxon>Bertiereae - Coffeeae clade</taxon>
        <taxon>Coffeeae</taxon>
        <taxon>Coffea</taxon>
    </lineage>
</organism>
<keyword evidence="7" id="KW-1133">Transmembrane helix</keyword>